<dbReference type="AlphaFoldDB" id="A0A919UDV6"/>
<organism evidence="1 2">
    <name type="scientific">Dactylosporangium siamense</name>
    <dbReference type="NCBI Taxonomy" id="685454"/>
    <lineage>
        <taxon>Bacteria</taxon>
        <taxon>Bacillati</taxon>
        <taxon>Actinomycetota</taxon>
        <taxon>Actinomycetes</taxon>
        <taxon>Micromonosporales</taxon>
        <taxon>Micromonosporaceae</taxon>
        <taxon>Dactylosporangium</taxon>
    </lineage>
</organism>
<protein>
    <submittedName>
        <fullName evidence="1">Uncharacterized protein</fullName>
    </submittedName>
</protein>
<evidence type="ECO:0000313" key="1">
    <source>
        <dbReference type="EMBL" id="GIG48341.1"/>
    </source>
</evidence>
<name>A0A919UDV6_9ACTN</name>
<dbReference type="EMBL" id="BONQ01000101">
    <property type="protein sequence ID" value="GIG48341.1"/>
    <property type="molecule type" value="Genomic_DNA"/>
</dbReference>
<accession>A0A919UDV6</accession>
<reference evidence="1" key="1">
    <citation type="submission" date="2021-01" db="EMBL/GenBank/DDBJ databases">
        <title>Whole genome shotgun sequence of Dactylosporangium siamense NBRC 106093.</title>
        <authorList>
            <person name="Komaki H."/>
            <person name="Tamura T."/>
        </authorList>
    </citation>
    <scope>NUCLEOTIDE SEQUENCE</scope>
    <source>
        <strain evidence="1">NBRC 106093</strain>
    </source>
</reference>
<proteinExistence type="predicted"/>
<keyword evidence="2" id="KW-1185">Reference proteome</keyword>
<dbReference type="Proteomes" id="UP000660611">
    <property type="component" value="Unassembled WGS sequence"/>
</dbReference>
<comment type="caution">
    <text evidence="1">The sequence shown here is derived from an EMBL/GenBank/DDBJ whole genome shotgun (WGS) entry which is preliminary data.</text>
</comment>
<gene>
    <name evidence="1" type="ORF">Dsi01nite_063820</name>
</gene>
<sequence>MIFPSLTFVPISVLIGTPDSPAAGVTASPTTGGGGAVHFAAVCFFELWHADRPSCVPNASATSATAFRLGRLMFSACAWTWGHRRARPSEAGPGNG</sequence>
<evidence type="ECO:0000313" key="2">
    <source>
        <dbReference type="Proteomes" id="UP000660611"/>
    </source>
</evidence>